<dbReference type="EMBL" id="SNYJ01000012">
    <property type="protein sequence ID" value="TDQ37648.1"/>
    <property type="molecule type" value="Genomic_DNA"/>
</dbReference>
<dbReference type="Proteomes" id="UP000295632">
    <property type="component" value="Unassembled WGS sequence"/>
</dbReference>
<keyword evidence="2" id="KW-0808">Transferase</keyword>
<comment type="caution">
    <text evidence="2">The sequence shown here is derived from an EMBL/GenBank/DDBJ whole genome shotgun (WGS) entry which is preliminary data.</text>
</comment>
<protein>
    <submittedName>
        <fullName evidence="2">Glycosyltransferase involved in cell wall biosynthesis</fullName>
    </submittedName>
</protein>
<dbReference type="AlphaFoldDB" id="A0A4R6TV50"/>
<dbReference type="PANTHER" id="PTHR12526">
    <property type="entry name" value="GLYCOSYLTRANSFERASE"/>
    <property type="match status" value="1"/>
</dbReference>
<dbReference type="InterPro" id="IPR001296">
    <property type="entry name" value="Glyco_trans_1"/>
</dbReference>
<sequence length="363" mass="41761">MIRILHYGLTHSLGGIETYLRKIFNEIDKEKFQFDFLIIGNEEPCFYNELKAAGCSFHFITPRSQSYQKNVQEIRSVFENNKYDAFHCHLNTLSYVTPAKIALTYGVNVIVHSRNGESPKKMITKVLHYYHYYSFPFKTVEKVAVSKIAGDWLFRKGGYEVINNGLNVKKYQYSQENRMAIRKELGINNELVLINVGALREQKNHSFLIDTFKGLKEYHREAKLLLVGEGRLRTKLQQQVNHAGLEKDVIFLGNRNDIHILLSAADQFIFPSHYEGFPNAVIEAQSNGLPCIISNTITEEVVINENVYALPIQQQDISSWVKAILDVDINNENRINNGMNVENRGFSVKNEIMKIEQMYGSLV</sequence>
<feature type="domain" description="Glycosyl transferase family 1" evidence="1">
    <location>
        <begin position="180"/>
        <end position="333"/>
    </location>
</feature>
<organism evidence="2 3">
    <name type="scientific">Aureibacillus halotolerans</name>
    <dbReference type="NCBI Taxonomy" id="1508390"/>
    <lineage>
        <taxon>Bacteria</taxon>
        <taxon>Bacillati</taxon>
        <taxon>Bacillota</taxon>
        <taxon>Bacilli</taxon>
        <taxon>Bacillales</taxon>
        <taxon>Bacillaceae</taxon>
        <taxon>Aureibacillus</taxon>
    </lineage>
</organism>
<reference evidence="2 3" key="1">
    <citation type="submission" date="2019-03" db="EMBL/GenBank/DDBJ databases">
        <title>Genomic Encyclopedia of Type Strains, Phase IV (KMG-IV): sequencing the most valuable type-strain genomes for metagenomic binning, comparative biology and taxonomic classification.</title>
        <authorList>
            <person name="Goeker M."/>
        </authorList>
    </citation>
    <scope>NUCLEOTIDE SEQUENCE [LARGE SCALE GENOMIC DNA]</scope>
    <source>
        <strain evidence="2 3">DSM 28697</strain>
    </source>
</reference>
<proteinExistence type="predicted"/>
<dbReference type="RefSeq" id="WP_133581117.1">
    <property type="nucleotide sequence ID" value="NZ_SNYJ01000012.1"/>
</dbReference>
<dbReference type="Gene3D" id="3.40.50.2000">
    <property type="entry name" value="Glycogen Phosphorylase B"/>
    <property type="match status" value="2"/>
</dbReference>
<dbReference type="OrthoDB" id="9804196at2"/>
<name>A0A4R6TV50_9BACI</name>
<dbReference type="Pfam" id="PF00534">
    <property type="entry name" value="Glycos_transf_1"/>
    <property type="match status" value="1"/>
</dbReference>
<keyword evidence="3" id="KW-1185">Reference proteome</keyword>
<dbReference type="SUPFAM" id="SSF53756">
    <property type="entry name" value="UDP-Glycosyltransferase/glycogen phosphorylase"/>
    <property type="match status" value="1"/>
</dbReference>
<dbReference type="PANTHER" id="PTHR12526:SF630">
    <property type="entry name" value="GLYCOSYLTRANSFERASE"/>
    <property type="match status" value="1"/>
</dbReference>
<accession>A0A4R6TV50</accession>
<evidence type="ECO:0000259" key="1">
    <source>
        <dbReference type="Pfam" id="PF00534"/>
    </source>
</evidence>
<dbReference type="GO" id="GO:0016757">
    <property type="term" value="F:glycosyltransferase activity"/>
    <property type="evidence" value="ECO:0007669"/>
    <property type="project" value="InterPro"/>
</dbReference>
<evidence type="ECO:0000313" key="3">
    <source>
        <dbReference type="Proteomes" id="UP000295632"/>
    </source>
</evidence>
<gene>
    <name evidence="2" type="ORF">EV213_1128</name>
</gene>
<evidence type="ECO:0000313" key="2">
    <source>
        <dbReference type="EMBL" id="TDQ37648.1"/>
    </source>
</evidence>